<dbReference type="KEGG" id="acan:ACA1_367290"/>
<proteinExistence type="predicted"/>
<accession>L8GPR8</accession>
<protein>
    <submittedName>
        <fullName evidence="3">Uncharacterized protein</fullName>
    </submittedName>
</protein>
<dbReference type="VEuPathDB" id="AmoebaDB:ACA1_367290"/>
<dbReference type="Gene3D" id="2.160.20.10">
    <property type="entry name" value="Single-stranded right-handed beta-helix, Pectin lyase-like"/>
    <property type="match status" value="1"/>
</dbReference>
<keyword evidence="2" id="KW-0812">Transmembrane</keyword>
<feature type="compositionally biased region" description="Low complexity" evidence="1">
    <location>
        <begin position="405"/>
        <end position="415"/>
    </location>
</feature>
<reference evidence="3 4" key="1">
    <citation type="journal article" date="2013" name="Genome Biol.">
        <title>Genome of Acanthamoeba castellanii highlights extensive lateral gene transfer and early evolution of tyrosine kinase signaling.</title>
        <authorList>
            <person name="Clarke M."/>
            <person name="Lohan A.J."/>
            <person name="Liu B."/>
            <person name="Lagkouvardos I."/>
            <person name="Roy S."/>
            <person name="Zafar N."/>
            <person name="Bertelli C."/>
            <person name="Schilde C."/>
            <person name="Kianianmomeni A."/>
            <person name="Burglin T.R."/>
            <person name="Frech C."/>
            <person name="Turcotte B."/>
            <person name="Kopec K.O."/>
            <person name="Synnott J.M."/>
            <person name="Choo C."/>
            <person name="Paponov I."/>
            <person name="Finkler A."/>
            <person name="Soon Heng Tan C."/>
            <person name="Hutchins A.P."/>
            <person name="Weinmeier T."/>
            <person name="Rattei T."/>
            <person name="Chu J.S."/>
            <person name="Gimenez G."/>
            <person name="Irimia M."/>
            <person name="Rigden D.J."/>
            <person name="Fitzpatrick D.A."/>
            <person name="Lorenzo-Morales J."/>
            <person name="Bateman A."/>
            <person name="Chiu C.H."/>
            <person name="Tang P."/>
            <person name="Hegemann P."/>
            <person name="Fromm H."/>
            <person name="Raoult D."/>
            <person name="Greub G."/>
            <person name="Miranda-Saavedra D."/>
            <person name="Chen N."/>
            <person name="Nash P."/>
            <person name="Ginger M.L."/>
            <person name="Horn M."/>
            <person name="Schaap P."/>
            <person name="Caler L."/>
            <person name="Loftus B."/>
        </authorList>
    </citation>
    <scope>NUCLEOTIDE SEQUENCE [LARGE SCALE GENOMIC DNA]</scope>
    <source>
        <strain evidence="3 4">Neff</strain>
    </source>
</reference>
<dbReference type="InterPro" id="IPR011050">
    <property type="entry name" value="Pectin_lyase_fold/virulence"/>
</dbReference>
<feature type="compositionally biased region" description="Low complexity" evidence="1">
    <location>
        <begin position="423"/>
        <end position="447"/>
    </location>
</feature>
<feature type="compositionally biased region" description="Low complexity" evidence="1">
    <location>
        <begin position="353"/>
        <end position="393"/>
    </location>
</feature>
<keyword evidence="2" id="KW-1133">Transmembrane helix</keyword>
<sequence length="758" mass="78477">MKNDRAPVASQSIGRDLIILLFLTASLLASPVFSVTITVCSSGCGYPSIGEAVNAAAPGDTVVVAAGNYEETSQLNSIVSGITLQFDDVSVSCSQCSAGPWFSLLADAVMEGTLTIVDSFMSVDDSTFQQNGNISISSKTATGVSISTGATWAQKGTLSVQLQAGASGSGVQVGGNSHWIQDGAATIHVTNSTSGYGVYLNGVGATWQQNGLLTIETEYSGAGVELQTTSLWGQAGKTLITATGGVAVTLGGTSSWQQNNTGQMRVSDTTGVAFLTNATWLQLAGMTIEVTSTNAAIKSIGVDMRTAGIWVQSDSIAFGSTGSNVEAIACTGSVVPGWTSSANVSGYTGACAPSGTAAASATPSSTPLASRTATPSAIPSRTPTPTASAWPTVTPTPTPSPSRTPTPTASISPTVSPTPTPTPSSTASPSTSRTPSPSVTPSFSPSSSPVYLISNTTTVESVPVLKFNLTAPDIILLPKDNQGTVQSKAAVGVSLAQLKEVDDDGATVRLGTTVSGSWKPVVDSELGASSSYLFTGGLDTFDAAGDPIATSNSSGSRVELQFYLFDTKTNISVGDLAFDALPSFAKFSIRLFDWQWASPADRIELRMKINPSFINFTRQPNTPQAGVTTFILTGQYAAEQDTKTQLRLIDAIELDGRQVGSGVLFDLDAATSELVLRFDYFNSTLVYDPDLGVLFGSPARGEGSSGSDSMPLIIAVSVAVPVAIVLVIGAAVLITVIAHRNRKQRRRRLTKTMQMHQL</sequence>
<feature type="compositionally biased region" description="Pro residues" evidence="1">
    <location>
        <begin position="394"/>
        <end position="404"/>
    </location>
</feature>
<dbReference type="EMBL" id="KB008073">
    <property type="protein sequence ID" value="ELR14096.1"/>
    <property type="molecule type" value="Genomic_DNA"/>
</dbReference>
<evidence type="ECO:0000256" key="2">
    <source>
        <dbReference type="SAM" id="Phobius"/>
    </source>
</evidence>
<organism evidence="3 4">
    <name type="scientific">Acanthamoeba castellanii (strain ATCC 30010 / Neff)</name>
    <dbReference type="NCBI Taxonomy" id="1257118"/>
    <lineage>
        <taxon>Eukaryota</taxon>
        <taxon>Amoebozoa</taxon>
        <taxon>Discosea</taxon>
        <taxon>Longamoebia</taxon>
        <taxon>Centramoebida</taxon>
        <taxon>Acanthamoebidae</taxon>
        <taxon>Acanthamoeba</taxon>
    </lineage>
</organism>
<keyword evidence="4" id="KW-1185">Reference proteome</keyword>
<evidence type="ECO:0000313" key="4">
    <source>
        <dbReference type="Proteomes" id="UP000011083"/>
    </source>
</evidence>
<feature type="region of interest" description="Disordered" evidence="1">
    <location>
        <begin position="353"/>
        <end position="447"/>
    </location>
</feature>
<dbReference type="Proteomes" id="UP000011083">
    <property type="component" value="Unassembled WGS sequence"/>
</dbReference>
<feature type="transmembrane region" description="Helical" evidence="2">
    <location>
        <begin position="712"/>
        <end position="738"/>
    </location>
</feature>
<name>L8GPR8_ACACF</name>
<dbReference type="STRING" id="1257118.L8GPR8"/>
<dbReference type="GeneID" id="14914570"/>
<dbReference type="SUPFAM" id="SSF51126">
    <property type="entry name" value="Pectin lyase-like"/>
    <property type="match status" value="1"/>
</dbReference>
<dbReference type="RefSeq" id="XP_004336109.1">
    <property type="nucleotide sequence ID" value="XM_004336061.1"/>
</dbReference>
<gene>
    <name evidence="3" type="ORF">ACA1_367290</name>
</gene>
<dbReference type="AlphaFoldDB" id="L8GPR8"/>
<evidence type="ECO:0000313" key="3">
    <source>
        <dbReference type="EMBL" id="ELR14096.1"/>
    </source>
</evidence>
<keyword evidence="2" id="KW-0472">Membrane</keyword>
<evidence type="ECO:0000256" key="1">
    <source>
        <dbReference type="SAM" id="MobiDB-lite"/>
    </source>
</evidence>
<dbReference type="InterPro" id="IPR012334">
    <property type="entry name" value="Pectin_lyas_fold"/>
</dbReference>